<organism evidence="2 3">
    <name type="scientific">Phialemonium thermophilum</name>
    <dbReference type="NCBI Taxonomy" id="223376"/>
    <lineage>
        <taxon>Eukaryota</taxon>
        <taxon>Fungi</taxon>
        <taxon>Dikarya</taxon>
        <taxon>Ascomycota</taxon>
        <taxon>Pezizomycotina</taxon>
        <taxon>Sordariomycetes</taxon>
        <taxon>Sordariomycetidae</taxon>
        <taxon>Cephalothecales</taxon>
        <taxon>Cephalothecaceae</taxon>
        <taxon>Phialemonium</taxon>
    </lineage>
</organism>
<gene>
    <name evidence="2" type="ORF">VTK73DRAFT_3935</name>
</gene>
<keyword evidence="3" id="KW-1185">Reference proteome</keyword>
<comment type="caution">
    <text evidence="2">The sequence shown here is derived from an EMBL/GenBank/DDBJ whole genome shotgun (WGS) entry which is preliminary data.</text>
</comment>
<accession>A0ABR3VDK7</accession>
<dbReference type="EMBL" id="JAZHXJ010002296">
    <property type="protein sequence ID" value="KAL1839710.1"/>
    <property type="molecule type" value="Genomic_DNA"/>
</dbReference>
<protein>
    <submittedName>
        <fullName evidence="2">Uncharacterized protein</fullName>
    </submittedName>
</protein>
<evidence type="ECO:0000313" key="3">
    <source>
        <dbReference type="Proteomes" id="UP001586593"/>
    </source>
</evidence>
<feature type="region of interest" description="Disordered" evidence="1">
    <location>
        <begin position="15"/>
        <end position="73"/>
    </location>
</feature>
<feature type="compositionally biased region" description="Gly residues" evidence="1">
    <location>
        <begin position="131"/>
        <end position="140"/>
    </location>
</feature>
<proteinExistence type="predicted"/>
<name>A0ABR3VDK7_9PEZI</name>
<reference evidence="2 3" key="1">
    <citation type="journal article" date="2024" name="Commun. Biol.">
        <title>Comparative genomic analysis of thermophilic fungi reveals convergent evolutionary adaptations and gene losses.</title>
        <authorList>
            <person name="Steindorff A.S."/>
            <person name="Aguilar-Pontes M.V."/>
            <person name="Robinson A.J."/>
            <person name="Andreopoulos B."/>
            <person name="LaButti K."/>
            <person name="Kuo A."/>
            <person name="Mondo S."/>
            <person name="Riley R."/>
            <person name="Otillar R."/>
            <person name="Haridas S."/>
            <person name="Lipzen A."/>
            <person name="Grimwood J."/>
            <person name="Schmutz J."/>
            <person name="Clum A."/>
            <person name="Reid I.D."/>
            <person name="Moisan M.C."/>
            <person name="Butler G."/>
            <person name="Nguyen T.T.M."/>
            <person name="Dewar K."/>
            <person name="Conant G."/>
            <person name="Drula E."/>
            <person name="Henrissat B."/>
            <person name="Hansel C."/>
            <person name="Singer S."/>
            <person name="Hutchinson M.I."/>
            <person name="de Vries R.P."/>
            <person name="Natvig D.O."/>
            <person name="Powell A.J."/>
            <person name="Tsang A."/>
            <person name="Grigoriev I.V."/>
        </authorList>
    </citation>
    <scope>NUCLEOTIDE SEQUENCE [LARGE SCALE GENOMIC DNA]</scope>
    <source>
        <strain evidence="2 3">ATCC 24622</strain>
    </source>
</reference>
<sequence>MACRGSPVELVAVEQPLALDDGDGGIFAEEPGGGEHVQPSARREKQGGNETSSTRQRRGGGGGGGGGEERCQPYLKAMGSGKTMGFRRMPATAGGVFVAAAAVVVAAGGDTEGEVCRGEPPGGLEPAEAGVSGGNGLALR</sequence>
<feature type="region of interest" description="Disordered" evidence="1">
    <location>
        <begin position="113"/>
        <end position="140"/>
    </location>
</feature>
<evidence type="ECO:0000256" key="1">
    <source>
        <dbReference type="SAM" id="MobiDB-lite"/>
    </source>
</evidence>
<evidence type="ECO:0000313" key="2">
    <source>
        <dbReference type="EMBL" id="KAL1839710.1"/>
    </source>
</evidence>
<dbReference type="Proteomes" id="UP001586593">
    <property type="component" value="Unassembled WGS sequence"/>
</dbReference>